<evidence type="ECO:0000256" key="2">
    <source>
        <dbReference type="ARBA" id="ARBA00009045"/>
    </source>
</evidence>
<evidence type="ECO:0000256" key="4">
    <source>
        <dbReference type="ARBA" id="ARBA00022801"/>
    </source>
</evidence>
<keyword evidence="6 7" id="KW-0472">Membrane</keyword>
<dbReference type="SUPFAM" id="SSF144091">
    <property type="entry name" value="Rhomboid-like"/>
    <property type="match status" value="1"/>
</dbReference>
<sequence length="292" mass="30939">MTYPSAAQPGGPNMCYRHPDSPAFVRCQRCDRPICSQCVRNAPVGVQCVECAGGGSGKAGLGGARFGQRGRTSRASRFSPTTPVITYGIIALCVVSYLLQKVTGGAWTQDLIFAPFIGVEEPWRFLTAAFLHAGLLHIAFNMIALWSVGGFLEITLGRVRYVSLYLLSALGGSVGVLLLASPASWDWYTGVLGASGAVFGLFAAIVFELRRLGQNAQQMLVVIGLNLVFGFVWSGIAWQAHLGGLVIGAALGFVYSRLRRPDQRQLSYFATGAVGAALVIAAVAKYAVAGAM</sequence>
<reference evidence="9 10" key="1">
    <citation type="submission" date="2019-06" db="EMBL/GenBank/DDBJ databases">
        <title>Sequencing the genomes of 1000 actinobacteria strains.</title>
        <authorList>
            <person name="Klenk H.-P."/>
        </authorList>
    </citation>
    <scope>NUCLEOTIDE SEQUENCE [LARGE SCALE GENOMIC DNA]</scope>
    <source>
        <strain evidence="9 10">DSM 4813</strain>
    </source>
</reference>
<feature type="transmembrane region" description="Helical" evidence="7">
    <location>
        <begin position="164"/>
        <end position="181"/>
    </location>
</feature>
<dbReference type="InterPro" id="IPR050925">
    <property type="entry name" value="Rhomboid_protease_S54"/>
</dbReference>
<dbReference type="AlphaFoldDB" id="A0A542ZP71"/>
<dbReference type="GO" id="GO:0006508">
    <property type="term" value="P:proteolysis"/>
    <property type="evidence" value="ECO:0007669"/>
    <property type="project" value="UniProtKB-KW"/>
</dbReference>
<keyword evidence="10" id="KW-1185">Reference proteome</keyword>
<feature type="transmembrane region" description="Helical" evidence="7">
    <location>
        <begin position="242"/>
        <end position="259"/>
    </location>
</feature>
<dbReference type="InterPro" id="IPR022764">
    <property type="entry name" value="Peptidase_S54_rhomboid_dom"/>
</dbReference>
<evidence type="ECO:0000256" key="7">
    <source>
        <dbReference type="SAM" id="Phobius"/>
    </source>
</evidence>
<dbReference type="GO" id="GO:0004252">
    <property type="term" value="F:serine-type endopeptidase activity"/>
    <property type="evidence" value="ECO:0007669"/>
    <property type="project" value="InterPro"/>
</dbReference>
<dbReference type="Gene3D" id="1.20.1540.10">
    <property type="entry name" value="Rhomboid-like"/>
    <property type="match status" value="1"/>
</dbReference>
<feature type="transmembrane region" description="Helical" evidence="7">
    <location>
        <begin position="266"/>
        <end position="288"/>
    </location>
</feature>
<comment type="similarity">
    <text evidence="2">Belongs to the peptidase S54 family.</text>
</comment>
<name>A0A542ZP71_RARFA</name>
<proteinExistence type="inferred from homology"/>
<dbReference type="EMBL" id="VFOS01000002">
    <property type="protein sequence ID" value="TQL62174.1"/>
    <property type="molecule type" value="Genomic_DNA"/>
</dbReference>
<evidence type="ECO:0000256" key="1">
    <source>
        <dbReference type="ARBA" id="ARBA00004141"/>
    </source>
</evidence>
<keyword evidence="4" id="KW-0378">Hydrolase</keyword>
<keyword evidence="9" id="KW-0645">Protease</keyword>
<feature type="domain" description="Peptidase S54 rhomboid" evidence="8">
    <location>
        <begin position="120"/>
        <end position="257"/>
    </location>
</feature>
<keyword evidence="3 7" id="KW-0812">Transmembrane</keyword>
<feature type="transmembrane region" description="Helical" evidence="7">
    <location>
        <begin position="129"/>
        <end position="152"/>
    </location>
</feature>
<feature type="transmembrane region" description="Helical" evidence="7">
    <location>
        <begin position="78"/>
        <end position="99"/>
    </location>
</feature>
<evidence type="ECO:0000259" key="8">
    <source>
        <dbReference type="Pfam" id="PF01694"/>
    </source>
</evidence>
<evidence type="ECO:0000256" key="3">
    <source>
        <dbReference type="ARBA" id="ARBA00022692"/>
    </source>
</evidence>
<dbReference type="Pfam" id="PF01694">
    <property type="entry name" value="Rhomboid"/>
    <property type="match status" value="1"/>
</dbReference>
<dbReference type="PANTHER" id="PTHR43731">
    <property type="entry name" value="RHOMBOID PROTEASE"/>
    <property type="match status" value="1"/>
</dbReference>
<dbReference type="PANTHER" id="PTHR43731:SF14">
    <property type="entry name" value="PRESENILIN-ASSOCIATED RHOMBOID-LIKE PROTEIN, MITOCHONDRIAL"/>
    <property type="match status" value="1"/>
</dbReference>
<dbReference type="InterPro" id="IPR035952">
    <property type="entry name" value="Rhomboid-like_sf"/>
</dbReference>
<feature type="transmembrane region" description="Helical" evidence="7">
    <location>
        <begin position="187"/>
        <end position="207"/>
    </location>
</feature>
<dbReference type="RefSeq" id="WP_142121250.1">
    <property type="nucleotide sequence ID" value="NZ_BAAASV010000002.1"/>
</dbReference>
<evidence type="ECO:0000256" key="5">
    <source>
        <dbReference type="ARBA" id="ARBA00022989"/>
    </source>
</evidence>
<evidence type="ECO:0000256" key="6">
    <source>
        <dbReference type="ARBA" id="ARBA00023136"/>
    </source>
</evidence>
<accession>A0A542ZP71</accession>
<comment type="subcellular location">
    <subcellularLocation>
        <location evidence="1">Membrane</location>
        <topology evidence="1">Multi-pass membrane protein</topology>
    </subcellularLocation>
</comment>
<dbReference type="GO" id="GO:0016020">
    <property type="term" value="C:membrane"/>
    <property type="evidence" value="ECO:0007669"/>
    <property type="project" value="UniProtKB-SubCell"/>
</dbReference>
<gene>
    <name evidence="9" type="ORF">FB461_1813</name>
</gene>
<dbReference type="OrthoDB" id="9807874at2"/>
<evidence type="ECO:0000313" key="10">
    <source>
        <dbReference type="Proteomes" id="UP000315389"/>
    </source>
</evidence>
<dbReference type="SUPFAM" id="SSF57845">
    <property type="entry name" value="B-box zinc-binding domain"/>
    <property type="match status" value="1"/>
</dbReference>
<dbReference type="Proteomes" id="UP000315389">
    <property type="component" value="Unassembled WGS sequence"/>
</dbReference>
<organism evidence="9 10">
    <name type="scientific">Rarobacter faecitabidus</name>
    <dbReference type="NCBI Taxonomy" id="13243"/>
    <lineage>
        <taxon>Bacteria</taxon>
        <taxon>Bacillati</taxon>
        <taxon>Actinomycetota</taxon>
        <taxon>Actinomycetes</taxon>
        <taxon>Micrococcales</taxon>
        <taxon>Rarobacteraceae</taxon>
        <taxon>Rarobacter</taxon>
    </lineage>
</organism>
<protein>
    <submittedName>
        <fullName evidence="9">Membrane associated rhomboid family serine protease</fullName>
    </submittedName>
</protein>
<evidence type="ECO:0000313" key="9">
    <source>
        <dbReference type="EMBL" id="TQL62174.1"/>
    </source>
</evidence>
<comment type="caution">
    <text evidence="9">The sequence shown here is derived from an EMBL/GenBank/DDBJ whole genome shotgun (WGS) entry which is preliminary data.</text>
</comment>
<feature type="transmembrane region" description="Helical" evidence="7">
    <location>
        <begin position="219"/>
        <end position="236"/>
    </location>
</feature>
<keyword evidence="5 7" id="KW-1133">Transmembrane helix</keyword>